<dbReference type="EMBL" id="JACJSI010000414">
    <property type="protein sequence ID" value="MBD2536226.1"/>
    <property type="molecule type" value="Genomic_DNA"/>
</dbReference>
<comment type="caution">
    <text evidence="1">The sequence shown here is derived from an EMBL/GenBank/DDBJ whole genome shotgun (WGS) entry which is preliminary data.</text>
</comment>
<reference evidence="1 2" key="1">
    <citation type="journal article" date="2020" name="ISME J.">
        <title>Comparative genomics reveals insights into cyanobacterial evolution and habitat adaptation.</title>
        <authorList>
            <person name="Chen M.Y."/>
            <person name="Teng W.K."/>
            <person name="Zhao L."/>
            <person name="Hu C.X."/>
            <person name="Zhou Y.K."/>
            <person name="Han B.P."/>
            <person name="Song L.R."/>
            <person name="Shu W.S."/>
        </authorList>
    </citation>
    <scope>NUCLEOTIDE SEQUENCE [LARGE SCALE GENOMIC DNA]</scope>
    <source>
        <strain evidence="1 2">FACHB-838</strain>
    </source>
</reference>
<evidence type="ECO:0000313" key="2">
    <source>
        <dbReference type="Proteomes" id="UP000623440"/>
    </source>
</evidence>
<feature type="non-terminal residue" evidence="1">
    <location>
        <position position="1"/>
    </location>
</feature>
<protein>
    <recommendedName>
        <fullName evidence="3">Transposase</fullName>
    </recommendedName>
</protein>
<organism evidence="1 2">
    <name type="scientific">Nostoc flagelliforme FACHB-838</name>
    <dbReference type="NCBI Taxonomy" id="2692904"/>
    <lineage>
        <taxon>Bacteria</taxon>
        <taxon>Bacillati</taxon>
        <taxon>Cyanobacteriota</taxon>
        <taxon>Cyanophyceae</taxon>
        <taxon>Nostocales</taxon>
        <taxon>Nostocaceae</taxon>
        <taxon>Nostoc</taxon>
    </lineage>
</organism>
<evidence type="ECO:0008006" key="3">
    <source>
        <dbReference type="Google" id="ProtNLM"/>
    </source>
</evidence>
<gene>
    <name evidence="1" type="ORF">H6G97_45805</name>
</gene>
<sequence length="88" mass="10226">NTISSEQVLLQKATEILRQHRVEGLLGFEHECQETIVEKYVGRGRATDRPKRISKKIRYQIKTLHVTKVLLPKPKKLLDGELLLAMRH</sequence>
<proteinExistence type="predicted"/>
<evidence type="ECO:0000313" key="1">
    <source>
        <dbReference type="EMBL" id="MBD2536226.1"/>
    </source>
</evidence>
<keyword evidence="2" id="KW-1185">Reference proteome</keyword>
<name>A0ABR8E3R5_9NOSO</name>
<dbReference type="Proteomes" id="UP000623440">
    <property type="component" value="Unassembled WGS sequence"/>
</dbReference>
<accession>A0ABR8E3R5</accession>